<dbReference type="Proteomes" id="UP000030699">
    <property type="component" value="Unassembled WGS sequence"/>
</dbReference>
<reference evidence="1 2" key="1">
    <citation type="submission" date="2013-02" db="EMBL/GenBank/DDBJ databases">
        <title>The Genome Annotation of Plasmodium falciparum MaliPS096_E11.</title>
        <authorList>
            <consortium name="The Broad Institute Genome Sequencing Platform"/>
            <consortium name="The Broad Institute Genome Sequencing Center for Infectious Disease"/>
            <person name="Neafsey D."/>
            <person name="Hoffman S."/>
            <person name="Volkman S."/>
            <person name="Rosenthal P."/>
            <person name="Walker B."/>
            <person name="Young S.K."/>
            <person name="Zeng Q."/>
            <person name="Gargeya S."/>
            <person name="Fitzgerald M."/>
            <person name="Haas B."/>
            <person name="Abouelleil A."/>
            <person name="Allen A.W."/>
            <person name="Alvarado L."/>
            <person name="Arachchi H.M."/>
            <person name="Berlin A.M."/>
            <person name="Chapman S.B."/>
            <person name="Gainer-Dewar J."/>
            <person name="Goldberg J."/>
            <person name="Griggs A."/>
            <person name="Gujja S."/>
            <person name="Hansen M."/>
            <person name="Howarth C."/>
            <person name="Imamovic A."/>
            <person name="Ireland A."/>
            <person name="Larimer J."/>
            <person name="McCowan C."/>
            <person name="Murphy C."/>
            <person name="Pearson M."/>
            <person name="Poon T.W."/>
            <person name="Priest M."/>
            <person name="Roberts A."/>
            <person name="Saif S."/>
            <person name="Shea T."/>
            <person name="Sisk P."/>
            <person name="Sykes S."/>
            <person name="Wortman J."/>
            <person name="Nusbaum C."/>
            <person name="Birren B."/>
        </authorList>
    </citation>
    <scope>NUCLEOTIDE SEQUENCE [LARGE SCALE GENOMIC DNA]</scope>
    <source>
        <strain evidence="1 2">MaliPS096_E11</strain>
    </source>
</reference>
<accession>A0A024WMF8</accession>
<evidence type="ECO:0000313" key="1">
    <source>
        <dbReference type="EMBL" id="ETW47865.1"/>
    </source>
</evidence>
<dbReference type="OrthoDB" id="441412at2759"/>
<evidence type="ECO:0000313" key="2">
    <source>
        <dbReference type="Proteomes" id="UP000030699"/>
    </source>
</evidence>
<proteinExistence type="predicted"/>
<feature type="non-terminal residue" evidence="1">
    <location>
        <position position="1"/>
    </location>
</feature>
<protein>
    <submittedName>
        <fullName evidence="1">Uncharacterized protein</fullName>
    </submittedName>
</protein>
<organism evidence="1 2">
    <name type="scientific">Plasmodium falciparum MaliPS096_E11</name>
    <dbReference type="NCBI Taxonomy" id="1036727"/>
    <lineage>
        <taxon>Eukaryota</taxon>
        <taxon>Sar</taxon>
        <taxon>Alveolata</taxon>
        <taxon>Apicomplexa</taxon>
        <taxon>Aconoidasida</taxon>
        <taxon>Haemosporida</taxon>
        <taxon>Plasmodiidae</taxon>
        <taxon>Plasmodium</taxon>
        <taxon>Plasmodium (Laverania)</taxon>
    </lineage>
</organism>
<dbReference type="EMBL" id="KI925597">
    <property type="protein sequence ID" value="ETW47865.1"/>
    <property type="molecule type" value="Genomic_DNA"/>
</dbReference>
<gene>
    <name evidence="1" type="ORF">PFMALIP_04122</name>
</gene>
<name>A0A024WMF8_PLAFA</name>
<sequence length="512" mass="60585">SHYNKEKEANFNEYLTYQNLFALQNEDNNIINFFSNDKKYNSRKSTKKHSSAFNISTKGTNDKSLFLLNNDIDKKKKKSLKLFNRVNNKSSCSACSGGFNFGPCTARPKKKMCEHYHEHVRKYHADNKKRKKKYDKKNIKEGYDGNSCSSSNNIGNDDINNKKDNFEFGNENCTLPRNNTADFTPQRYDTDQTINFECIEEMCQKRHGGIPFYSFLKRPKIKIKNKLFNELRRARSHESYVNKEKVIKKRDYINYNTLKKRMIRKEREGELYIMIFNTCRELYKKLYVNGFISGECLLTLTSILDLSADFAIKKVRMNPIKAWADAFDKGRKHKRRSTRRNSIDHRNGFEYEFHILLSKLKINKKNFFFFSPKVVNIFLVYEHCMKDLQIILSYVDVHQCTLDKGGITMKLLLGKNLLRSYYRNIELAKNLIPHLVRKYKDVVKYCLIKIGTDMLLHLKKTIVNEQAANGLLLSQDNEKLNGIFDEQQVKINRYRPYLHYFLKKNILKRFIK</sequence>
<dbReference type="AlphaFoldDB" id="A0A024WMF8"/>
<reference evidence="1 2" key="2">
    <citation type="submission" date="2013-02" db="EMBL/GenBank/DDBJ databases">
        <title>The Genome Sequence of Plasmodium falciparum MaliPS096_E11.</title>
        <authorList>
            <consortium name="The Broad Institute Genome Sequencing Platform"/>
            <consortium name="The Broad Institute Genome Sequencing Center for Infectious Disease"/>
            <person name="Neafsey D."/>
            <person name="Cheeseman I."/>
            <person name="Volkman S."/>
            <person name="Adams J."/>
            <person name="Walker B."/>
            <person name="Young S.K."/>
            <person name="Zeng Q."/>
            <person name="Gargeya S."/>
            <person name="Fitzgerald M."/>
            <person name="Haas B."/>
            <person name="Abouelleil A."/>
            <person name="Alvarado L."/>
            <person name="Arachchi H.M."/>
            <person name="Berlin A.M."/>
            <person name="Chapman S.B."/>
            <person name="Dewar J."/>
            <person name="Goldberg J."/>
            <person name="Griggs A."/>
            <person name="Gujja S."/>
            <person name="Hansen M."/>
            <person name="Howarth C."/>
            <person name="Imamovic A."/>
            <person name="Larimer J."/>
            <person name="McCowan C."/>
            <person name="Murphy C."/>
            <person name="Neiman D."/>
            <person name="Pearson M."/>
            <person name="Priest M."/>
            <person name="Roberts A."/>
            <person name="Saif S."/>
            <person name="Shea T."/>
            <person name="Sisk P."/>
            <person name="Sykes S."/>
            <person name="Wortman J."/>
            <person name="Nusbaum C."/>
            <person name="Birren B."/>
        </authorList>
    </citation>
    <scope>NUCLEOTIDE SEQUENCE [LARGE SCALE GENOMIC DNA]</scope>
    <source>
        <strain evidence="1 2">MaliPS096_E11</strain>
    </source>
</reference>